<dbReference type="PRINTS" id="PR00947">
    <property type="entry name" value="CUTICLE"/>
</dbReference>
<keyword evidence="1 3" id="KW-0193">Cuticle</keyword>
<dbReference type="AlphaFoldDB" id="A0AAU9V9D5"/>
<reference evidence="5" key="1">
    <citation type="submission" date="2022-03" db="EMBL/GenBank/DDBJ databases">
        <authorList>
            <person name="Tunstrom K."/>
        </authorList>
    </citation>
    <scope>NUCLEOTIDE SEQUENCE</scope>
</reference>
<dbReference type="GO" id="GO:0062129">
    <property type="term" value="C:chitin-based extracellular matrix"/>
    <property type="evidence" value="ECO:0007669"/>
    <property type="project" value="TreeGrafter"/>
</dbReference>
<dbReference type="InterPro" id="IPR031311">
    <property type="entry name" value="CHIT_BIND_RR_consensus"/>
</dbReference>
<evidence type="ECO:0000313" key="6">
    <source>
        <dbReference type="Proteomes" id="UP001153954"/>
    </source>
</evidence>
<keyword evidence="6" id="KW-1185">Reference proteome</keyword>
<evidence type="ECO:0008006" key="7">
    <source>
        <dbReference type="Google" id="ProtNLM"/>
    </source>
</evidence>
<dbReference type="InterPro" id="IPR050468">
    <property type="entry name" value="Cuticle_Struct_Prot"/>
</dbReference>
<dbReference type="PROSITE" id="PS51155">
    <property type="entry name" value="CHIT_BIND_RR_2"/>
    <property type="match status" value="1"/>
</dbReference>
<dbReference type="PROSITE" id="PS00233">
    <property type="entry name" value="CHIT_BIND_RR_1"/>
    <property type="match status" value="1"/>
</dbReference>
<dbReference type="Pfam" id="PF00379">
    <property type="entry name" value="Chitin_bind_4"/>
    <property type="match status" value="1"/>
</dbReference>
<evidence type="ECO:0000256" key="4">
    <source>
        <dbReference type="SAM" id="SignalP"/>
    </source>
</evidence>
<dbReference type="PANTHER" id="PTHR10380">
    <property type="entry name" value="CUTICLE PROTEIN"/>
    <property type="match status" value="1"/>
</dbReference>
<sequence length="114" mass="12726">MKLIIVAFALVAAAVALPVENVPREIKILRSEYDQTPEGGYKFSFETEDGISRQEEGEVKEVLDEEKKPHVVVVIRGSYSFPGEDGKPIVINYYADEDGYHPEGDSIPKATSRR</sequence>
<proteinExistence type="predicted"/>
<comment type="caution">
    <text evidence="5">The sequence shown here is derived from an EMBL/GenBank/DDBJ whole genome shotgun (WGS) entry which is preliminary data.</text>
</comment>
<feature type="chain" id="PRO_5043404028" description="Larval cuticle protein 1" evidence="4">
    <location>
        <begin position="17"/>
        <end position="114"/>
    </location>
</feature>
<organism evidence="5 6">
    <name type="scientific">Euphydryas editha</name>
    <name type="common">Edith's checkerspot</name>
    <dbReference type="NCBI Taxonomy" id="104508"/>
    <lineage>
        <taxon>Eukaryota</taxon>
        <taxon>Metazoa</taxon>
        <taxon>Ecdysozoa</taxon>
        <taxon>Arthropoda</taxon>
        <taxon>Hexapoda</taxon>
        <taxon>Insecta</taxon>
        <taxon>Pterygota</taxon>
        <taxon>Neoptera</taxon>
        <taxon>Endopterygota</taxon>
        <taxon>Lepidoptera</taxon>
        <taxon>Glossata</taxon>
        <taxon>Ditrysia</taxon>
        <taxon>Papilionoidea</taxon>
        <taxon>Nymphalidae</taxon>
        <taxon>Nymphalinae</taxon>
        <taxon>Euphydryas</taxon>
    </lineage>
</organism>
<evidence type="ECO:0000313" key="5">
    <source>
        <dbReference type="EMBL" id="CAH2107355.1"/>
    </source>
</evidence>
<name>A0AAU9V9D5_EUPED</name>
<accession>A0AAU9V9D5</accession>
<dbReference type="Proteomes" id="UP001153954">
    <property type="component" value="Unassembled WGS sequence"/>
</dbReference>
<dbReference type="InterPro" id="IPR000618">
    <property type="entry name" value="Insect_cuticle"/>
</dbReference>
<feature type="signal peptide" evidence="4">
    <location>
        <begin position="1"/>
        <end position="16"/>
    </location>
</feature>
<dbReference type="PANTHER" id="PTHR10380:SF173">
    <property type="entry name" value="CUTICULAR PROTEIN 47EF, ISOFORM C-RELATED"/>
    <property type="match status" value="1"/>
</dbReference>
<protein>
    <recommendedName>
        <fullName evidence="7">Larval cuticle protein 1</fullName>
    </recommendedName>
</protein>
<dbReference type="EMBL" id="CAKOGL010000030">
    <property type="protein sequence ID" value="CAH2107355.1"/>
    <property type="molecule type" value="Genomic_DNA"/>
</dbReference>
<evidence type="ECO:0000256" key="1">
    <source>
        <dbReference type="ARBA" id="ARBA00022460"/>
    </source>
</evidence>
<dbReference type="GO" id="GO:0008010">
    <property type="term" value="F:structural constituent of chitin-based larval cuticle"/>
    <property type="evidence" value="ECO:0007669"/>
    <property type="project" value="TreeGrafter"/>
</dbReference>
<gene>
    <name evidence="5" type="ORF">EEDITHA_LOCUS21400</name>
</gene>
<evidence type="ECO:0000256" key="2">
    <source>
        <dbReference type="ARBA" id="ARBA00022729"/>
    </source>
</evidence>
<evidence type="ECO:0000256" key="3">
    <source>
        <dbReference type="PROSITE-ProRule" id="PRU00497"/>
    </source>
</evidence>
<keyword evidence="2 4" id="KW-0732">Signal</keyword>